<dbReference type="PANTHER" id="PTHR14218:SF31">
    <property type="entry name" value="PEPTIDASE S53 DOMAIN-CONTAINING PROTEIN"/>
    <property type="match status" value="1"/>
</dbReference>
<evidence type="ECO:0000256" key="4">
    <source>
        <dbReference type="ARBA" id="ARBA00022801"/>
    </source>
</evidence>
<evidence type="ECO:0000256" key="7">
    <source>
        <dbReference type="ARBA" id="ARBA00023145"/>
    </source>
</evidence>
<dbReference type="EMBL" id="MN740346">
    <property type="protein sequence ID" value="QHU01655.1"/>
    <property type="molecule type" value="Genomic_DNA"/>
</dbReference>
<keyword evidence="6" id="KW-0106">Calcium</keyword>
<protein>
    <recommendedName>
        <fullName evidence="8">Peptidase S53 domain-containing protein</fullName>
    </recommendedName>
</protein>
<accession>A0A6C0J7D5</accession>
<dbReference type="InterPro" id="IPR015366">
    <property type="entry name" value="S53_propep"/>
</dbReference>
<keyword evidence="7" id="KW-0865">Zymogen</keyword>
<evidence type="ECO:0000256" key="2">
    <source>
        <dbReference type="ARBA" id="ARBA00022670"/>
    </source>
</evidence>
<organism evidence="9">
    <name type="scientific">viral metagenome</name>
    <dbReference type="NCBI Taxonomy" id="1070528"/>
    <lineage>
        <taxon>unclassified sequences</taxon>
        <taxon>metagenomes</taxon>
        <taxon>organismal metagenomes</taxon>
    </lineage>
</organism>
<dbReference type="SUPFAM" id="SSF52743">
    <property type="entry name" value="Subtilisin-like"/>
    <property type="match status" value="1"/>
</dbReference>
<evidence type="ECO:0000259" key="8">
    <source>
        <dbReference type="PROSITE" id="PS51695"/>
    </source>
</evidence>
<dbReference type="AlphaFoldDB" id="A0A6C0J7D5"/>
<dbReference type="GO" id="GO:0004252">
    <property type="term" value="F:serine-type endopeptidase activity"/>
    <property type="evidence" value="ECO:0007669"/>
    <property type="project" value="InterPro"/>
</dbReference>
<keyword evidence="2" id="KW-0645">Protease</keyword>
<dbReference type="InterPro" id="IPR050819">
    <property type="entry name" value="Tripeptidyl-peptidase_I"/>
</dbReference>
<feature type="domain" description="Peptidase S53" evidence="8">
    <location>
        <begin position="143"/>
        <end position="537"/>
    </location>
</feature>
<dbReference type="Gene3D" id="3.40.50.200">
    <property type="entry name" value="Peptidase S8/S53 domain"/>
    <property type="match status" value="1"/>
</dbReference>
<evidence type="ECO:0000256" key="6">
    <source>
        <dbReference type="ARBA" id="ARBA00022837"/>
    </source>
</evidence>
<dbReference type="CDD" id="cd04056">
    <property type="entry name" value="Peptidases_S53"/>
    <property type="match status" value="1"/>
</dbReference>
<keyword evidence="4" id="KW-0378">Hydrolase</keyword>
<dbReference type="SUPFAM" id="SSF54897">
    <property type="entry name" value="Protease propeptides/inhibitors"/>
    <property type="match status" value="1"/>
</dbReference>
<dbReference type="GO" id="GO:0046872">
    <property type="term" value="F:metal ion binding"/>
    <property type="evidence" value="ECO:0007669"/>
    <property type="project" value="UniProtKB-KW"/>
</dbReference>
<keyword evidence="3" id="KW-0479">Metal-binding</keyword>
<proteinExistence type="predicted"/>
<comment type="cofactor">
    <cofactor evidence="1">
        <name>Ca(2+)</name>
        <dbReference type="ChEBI" id="CHEBI:29108"/>
    </cofactor>
</comment>
<dbReference type="InterPro" id="IPR036852">
    <property type="entry name" value="Peptidase_S8/S53_dom_sf"/>
</dbReference>
<evidence type="ECO:0000256" key="3">
    <source>
        <dbReference type="ARBA" id="ARBA00022723"/>
    </source>
</evidence>
<name>A0A6C0J7D5_9ZZZZ</name>
<sequence>MSFITVLFSLFSVVNGMFEYTVGLKQQNVDKLYEYAEDVSDFRSPNYGKYWSQEQIDTLVSPSKQKNVGLSYWLSNFTGLTVTHDYGDALRCVSDYEITSDLKELFYLNNQSDMYLNMIDFIEGPPIFEVEYNHSQYTPDTGIVSREVLQNLYNIPTDMNLSSSIGLIEYQNGSGFDPVNLNASQYYNNETVNPVTAVHTVGNDGGSDTETELDLQMASQVSENATLWFWGSPNWLYTFAVNFLHHNGSVPDVISMSWGWAEDKQCDISTCVNITSAQYVERVNTEYAKFALRGVGIFVSSGDAGAPGRTSESCDETRPVNAAFPGSSPWVTSVGATFVTNSTTEHKWTSLICKENQCINGTEQVSISNDNIGWTAGGGFSNSSTVPKWQKKWVDAYLNSGVPLPNKFHKNGRAFPDVAVVGHNCPTYDSSNSFQPVDGTSCSSPIFASLVSLLNAHQVSKGKHLLGHVAPVLYGMAEDDVFNSSIVGHNYCTEFSCCDVRKDGGSDFGFVSNNGYDPVTGLGVPDVGKMLKWLDQNTV</sequence>
<dbReference type="InterPro" id="IPR030400">
    <property type="entry name" value="Sedolisin_dom"/>
</dbReference>
<dbReference type="GO" id="GO:0008240">
    <property type="term" value="F:tripeptidyl-peptidase activity"/>
    <property type="evidence" value="ECO:0007669"/>
    <property type="project" value="TreeGrafter"/>
</dbReference>
<dbReference type="PROSITE" id="PS51695">
    <property type="entry name" value="SEDOLISIN"/>
    <property type="match status" value="1"/>
</dbReference>
<evidence type="ECO:0000256" key="5">
    <source>
        <dbReference type="ARBA" id="ARBA00022825"/>
    </source>
</evidence>
<dbReference type="PANTHER" id="PTHR14218">
    <property type="entry name" value="PROTEASE S8 TRIPEPTIDYL PEPTIDASE I CLN2"/>
    <property type="match status" value="1"/>
</dbReference>
<keyword evidence="5" id="KW-0720">Serine protease</keyword>
<dbReference type="Pfam" id="PF09286">
    <property type="entry name" value="Pro-kuma_activ"/>
    <property type="match status" value="1"/>
</dbReference>
<reference evidence="9" key="1">
    <citation type="journal article" date="2020" name="Nature">
        <title>Giant virus diversity and host interactions through global metagenomics.</title>
        <authorList>
            <person name="Schulz F."/>
            <person name="Roux S."/>
            <person name="Paez-Espino D."/>
            <person name="Jungbluth S."/>
            <person name="Walsh D.A."/>
            <person name="Denef V.J."/>
            <person name="McMahon K.D."/>
            <person name="Konstantinidis K.T."/>
            <person name="Eloe-Fadrosh E.A."/>
            <person name="Kyrpides N.C."/>
            <person name="Woyke T."/>
        </authorList>
    </citation>
    <scope>NUCLEOTIDE SEQUENCE</scope>
    <source>
        <strain evidence="9">GVMAG-M-3300025874-2</strain>
    </source>
</reference>
<dbReference type="GO" id="GO:0006508">
    <property type="term" value="P:proteolysis"/>
    <property type="evidence" value="ECO:0007669"/>
    <property type="project" value="UniProtKB-KW"/>
</dbReference>
<evidence type="ECO:0000256" key="1">
    <source>
        <dbReference type="ARBA" id="ARBA00001913"/>
    </source>
</evidence>
<evidence type="ECO:0000313" key="9">
    <source>
        <dbReference type="EMBL" id="QHU01655.1"/>
    </source>
</evidence>